<dbReference type="EMBL" id="CP072135">
    <property type="protein sequence ID" value="QTH73636.1"/>
    <property type="molecule type" value="Genomic_DNA"/>
</dbReference>
<dbReference type="GO" id="GO:0030288">
    <property type="term" value="C:outer membrane-bounded periplasmic space"/>
    <property type="evidence" value="ECO:0007669"/>
    <property type="project" value="InterPro"/>
</dbReference>
<proteinExistence type="predicted"/>
<dbReference type="RefSeq" id="WP_208845276.1">
    <property type="nucleotide sequence ID" value="NZ_CP072135.1"/>
</dbReference>
<name>A0A975DKQ7_9GAMM</name>
<reference evidence="1" key="1">
    <citation type="submission" date="2021-03" db="EMBL/GenBank/DDBJ databases">
        <title>Complete Genome of Pseudoalteromonas xiamenensis STKMTI.2, a new potential marine bacterium producing anti-Vibrio compounds.</title>
        <authorList>
            <person name="Handayani D.P."/>
            <person name="Isnansetyo A."/>
            <person name="Istiqomah I."/>
            <person name="Jumina J."/>
        </authorList>
    </citation>
    <scope>NUCLEOTIDE SEQUENCE</scope>
    <source>
        <strain evidence="1">STKMTI.2</strain>
        <plasmid evidence="1">unnamed5</plasmid>
    </source>
</reference>
<dbReference type="Gene3D" id="1.25.40.10">
    <property type="entry name" value="Tetratricopeptide repeat domain"/>
    <property type="match status" value="1"/>
</dbReference>
<dbReference type="SUPFAM" id="SSF48452">
    <property type="entry name" value="TPR-like"/>
    <property type="match status" value="1"/>
</dbReference>
<keyword evidence="1" id="KW-0614">Plasmid</keyword>
<dbReference type="AlphaFoldDB" id="A0A975DKQ7"/>
<organism evidence="1 2">
    <name type="scientific">Pseudoalteromonas xiamenensis</name>
    <dbReference type="NCBI Taxonomy" id="882626"/>
    <lineage>
        <taxon>Bacteria</taxon>
        <taxon>Pseudomonadati</taxon>
        <taxon>Pseudomonadota</taxon>
        <taxon>Gammaproteobacteria</taxon>
        <taxon>Alteromonadales</taxon>
        <taxon>Pseudoalteromonadaceae</taxon>
        <taxon>Pseudoalteromonas</taxon>
    </lineage>
</organism>
<dbReference type="Gene3D" id="3.40.50.10610">
    <property type="entry name" value="ABC-type transport auxiliary lipoprotein component"/>
    <property type="match status" value="1"/>
</dbReference>
<sequence>MKKVILLSAAAVTLSGCNVTQSVMSTLQDLGEVVSSAFTSPPLPIEYMSPARQQQMNDVRKLAVTDVSGNLGSSVEREMSDRVESLYTNTVVEGQNYFVMIDRSTIDRVIKEQRFSTSDLADAKTSAKLGKLLGADAIVTASYTLSDETQHYSETRTKCSDKKCKSQHEYSVSCSTKQVHARLTPKVVSVESGRIVFNKSYSGNAESSRCKDDNEPHKTKEELRQSAVQVAFAELRKDIAPHQVVVSPDLMESDSSKMPKEAKAKLNKGIEFAEAKWYDEACQMFSDAQSMYSDSLALLYNNGLCAERSGELDVAKAFYKKAMMLDIDPKDLEETRTAIRRVDERNQFDVALAELKESGRL</sequence>
<protein>
    <recommendedName>
        <fullName evidence="3">Curli production assembly/transport component CsgG</fullName>
    </recommendedName>
</protein>
<evidence type="ECO:0008006" key="3">
    <source>
        <dbReference type="Google" id="ProtNLM"/>
    </source>
</evidence>
<geneLocation type="plasmid" evidence="1 2">
    <name>unnamed5</name>
</geneLocation>
<evidence type="ECO:0000313" key="2">
    <source>
        <dbReference type="Proteomes" id="UP000664904"/>
    </source>
</evidence>
<dbReference type="InterPro" id="IPR011990">
    <property type="entry name" value="TPR-like_helical_dom_sf"/>
</dbReference>
<dbReference type="InterPro" id="IPR005534">
    <property type="entry name" value="Curli_assmbl/transp-comp_CsgG"/>
</dbReference>
<accession>A0A975DKQ7</accession>
<dbReference type="Proteomes" id="UP000664904">
    <property type="component" value="Plasmid unnamed5"/>
</dbReference>
<gene>
    <name evidence="1" type="ORF">J5O05_19430</name>
</gene>
<keyword evidence="2" id="KW-1185">Reference proteome</keyword>
<evidence type="ECO:0000313" key="1">
    <source>
        <dbReference type="EMBL" id="QTH73636.1"/>
    </source>
</evidence>
<dbReference type="Pfam" id="PF03783">
    <property type="entry name" value="CsgG"/>
    <property type="match status" value="1"/>
</dbReference>
<dbReference type="PROSITE" id="PS51257">
    <property type="entry name" value="PROKAR_LIPOPROTEIN"/>
    <property type="match status" value="1"/>
</dbReference>
<dbReference type="KEGG" id="pxi:J5O05_19430"/>